<evidence type="ECO:0000256" key="1">
    <source>
        <dbReference type="RuleBase" id="RU003513"/>
    </source>
</evidence>
<dbReference type="PANTHER" id="PTHR43174">
    <property type="entry name" value="UDP-N-ACETYLGLUCOSAMINE 2-EPIMERASE"/>
    <property type="match status" value="1"/>
</dbReference>
<dbReference type="AlphaFoldDB" id="A0A0D8BBG3"/>
<evidence type="ECO:0000256" key="2">
    <source>
        <dbReference type="SAM" id="MobiDB-lite"/>
    </source>
</evidence>
<organism evidence="4 5">
    <name type="scientific">Frankia torreyi</name>
    <dbReference type="NCBI Taxonomy" id="1856"/>
    <lineage>
        <taxon>Bacteria</taxon>
        <taxon>Bacillati</taxon>
        <taxon>Actinomycetota</taxon>
        <taxon>Actinomycetes</taxon>
        <taxon>Frankiales</taxon>
        <taxon>Frankiaceae</taxon>
        <taxon>Frankia</taxon>
    </lineage>
</organism>
<comment type="caution">
    <text evidence="4">The sequence shown here is derived from an EMBL/GenBank/DDBJ whole genome shotgun (WGS) entry which is preliminary data.</text>
</comment>
<sequence>MPRGTPEQSGPSVPTVPSGLPGERVTPLVPQPSGPQPRRPSLTASRPASAVSRAAGPTERRLRVLVVVGTRPEVVKLSRVVAALDRAVDLRLVHTGQNYDHDLNQVFFDELGIRRPDHVLDAAGPTPAETISRLISRLDPILAAEAPDAVLLYGDTNTCYAAIAAKRRRIPVFHLEAGNRCFDQRVPEEINRRVADQLSDVHLALTERARGHLLAEGLPVQRIFVVGSPVKEVLTHYAPLIDTSAVLTTLGVQAGRYLLASVHREENVDRPEALSALLETLNRLAARYRLPVIVSTHPRTRDRLGSLRRSGRAPLLDERVRFCRPFGFCDYIALQRAALCVLSDSATLTEEASLVGFPAVLVREAHERPEGMDRGVLVASVLRPERILDAVELIVREAESDRRPRVVPDYDADDVSRRVVHIIVSYVDHVRRTVWYGDTGSSAGPNPAAPAATADSR</sequence>
<dbReference type="CDD" id="cd03786">
    <property type="entry name" value="GTB_UDP-GlcNAc_2-Epimerase"/>
    <property type="match status" value="1"/>
</dbReference>
<feature type="region of interest" description="Disordered" evidence="2">
    <location>
        <begin position="1"/>
        <end position="55"/>
    </location>
</feature>
<dbReference type="PATRIC" id="fig|1502723.3.peg.5179"/>
<feature type="compositionally biased region" description="Polar residues" evidence="2">
    <location>
        <begin position="1"/>
        <end position="12"/>
    </location>
</feature>
<dbReference type="GO" id="GO:0008761">
    <property type="term" value="F:UDP-N-acetylglucosamine 2-epimerase activity"/>
    <property type="evidence" value="ECO:0007669"/>
    <property type="project" value="UniProtKB-EC"/>
</dbReference>
<dbReference type="InterPro" id="IPR029767">
    <property type="entry name" value="WecB-like"/>
</dbReference>
<dbReference type="EC" id="5.1.3.14" evidence="4"/>
<dbReference type="Gene3D" id="3.40.50.2000">
    <property type="entry name" value="Glycogen Phosphorylase B"/>
    <property type="match status" value="2"/>
</dbReference>
<feature type="compositionally biased region" description="Low complexity" evidence="2">
    <location>
        <begin position="439"/>
        <end position="457"/>
    </location>
</feature>
<reference evidence="4 5" key="2">
    <citation type="journal article" date="2016" name="Genome Announc.">
        <title>Permanent Draft Genome Sequences for Two Variants of Frankia sp. Strain CpI1, the First Frankia Strain Isolated from Root Nodules of Comptonia peregrina.</title>
        <authorList>
            <person name="Oshone R."/>
            <person name="Hurst S.G.IV."/>
            <person name="Abebe-Akele F."/>
            <person name="Simpson S."/>
            <person name="Morris K."/>
            <person name="Thomas W.K."/>
            <person name="Tisa L.S."/>
        </authorList>
    </citation>
    <scope>NUCLEOTIDE SEQUENCE [LARGE SCALE GENOMIC DNA]</scope>
    <source>
        <strain evidence="5">CpI1-S</strain>
    </source>
</reference>
<accession>A0A0D8BBG3</accession>
<dbReference type="Pfam" id="PF02350">
    <property type="entry name" value="Epimerase_2"/>
    <property type="match status" value="1"/>
</dbReference>
<name>A0A0D8BBG3_9ACTN</name>
<gene>
    <name evidence="4" type="ORF">FF36_04984</name>
</gene>
<comment type="similarity">
    <text evidence="1">Belongs to the UDP-N-acetylglucosamine 2-epimerase family.</text>
</comment>
<evidence type="ECO:0000313" key="4">
    <source>
        <dbReference type="EMBL" id="KJE20702.1"/>
    </source>
</evidence>
<dbReference type="SUPFAM" id="SSF53756">
    <property type="entry name" value="UDP-Glycosyltransferase/glycogen phosphorylase"/>
    <property type="match status" value="1"/>
</dbReference>
<feature type="region of interest" description="Disordered" evidence="2">
    <location>
        <begin position="437"/>
        <end position="457"/>
    </location>
</feature>
<protein>
    <submittedName>
        <fullName evidence="4">UDP-N-acetylglucosamine 2-epimerase</fullName>
        <ecNumber evidence="4">5.1.3.14</ecNumber>
    </submittedName>
</protein>
<feature type="compositionally biased region" description="Low complexity" evidence="2">
    <location>
        <begin position="39"/>
        <end position="55"/>
    </location>
</feature>
<keyword evidence="5" id="KW-1185">Reference proteome</keyword>
<keyword evidence="1 4" id="KW-0413">Isomerase</keyword>
<dbReference type="InterPro" id="IPR003331">
    <property type="entry name" value="UDP_GlcNAc_Epimerase_2_dom"/>
</dbReference>
<dbReference type="Proteomes" id="UP000032545">
    <property type="component" value="Unassembled WGS sequence"/>
</dbReference>
<evidence type="ECO:0000259" key="3">
    <source>
        <dbReference type="Pfam" id="PF02350"/>
    </source>
</evidence>
<feature type="compositionally biased region" description="Pro residues" evidence="2">
    <location>
        <begin position="29"/>
        <end position="38"/>
    </location>
</feature>
<dbReference type="NCBIfam" id="TIGR00236">
    <property type="entry name" value="wecB"/>
    <property type="match status" value="1"/>
</dbReference>
<feature type="domain" description="UDP-N-acetylglucosamine 2-epimerase" evidence="3">
    <location>
        <begin position="86"/>
        <end position="423"/>
    </location>
</feature>
<evidence type="ECO:0000313" key="5">
    <source>
        <dbReference type="Proteomes" id="UP000032545"/>
    </source>
</evidence>
<dbReference type="EMBL" id="JYFN01000053">
    <property type="protein sequence ID" value="KJE20702.1"/>
    <property type="molecule type" value="Genomic_DNA"/>
</dbReference>
<reference evidence="5" key="1">
    <citation type="submission" date="2015-02" db="EMBL/GenBank/DDBJ databases">
        <title>Draft Genome of Frankia sp. CpI1-S.</title>
        <authorList>
            <person name="Oshone R.T."/>
            <person name="Ngom M."/>
            <person name="Ghodhbane-Gtari F."/>
            <person name="Gtari M."/>
            <person name="Morris K."/>
            <person name="Thomas K."/>
            <person name="Sen A."/>
            <person name="Tisa L.S."/>
        </authorList>
    </citation>
    <scope>NUCLEOTIDE SEQUENCE [LARGE SCALE GENOMIC DNA]</scope>
    <source>
        <strain evidence="5">CpI1-S</strain>
    </source>
</reference>
<proteinExistence type="inferred from homology"/>
<dbReference type="PANTHER" id="PTHR43174:SF1">
    <property type="entry name" value="UDP-N-ACETYLGLUCOSAMINE 2-EPIMERASE"/>
    <property type="match status" value="1"/>
</dbReference>